<gene>
    <name evidence="4" type="primary">murE</name>
    <name evidence="8" type="ORF">JDV75_05900</name>
</gene>
<keyword evidence="4 5" id="KW-0133">Cell shape</keyword>
<feature type="binding site" evidence="4">
    <location>
        <begin position="157"/>
        <end position="158"/>
    </location>
    <ligand>
        <name>UDP-N-acetyl-alpha-D-muramoyl-L-alanyl-D-glutamate</name>
        <dbReference type="ChEBI" id="CHEBI:83900"/>
    </ligand>
</feature>
<proteinExistence type="inferred from homology"/>
<keyword evidence="4 8" id="KW-0436">Ligase</keyword>
<feature type="domain" description="Mur ligase C-terminal" evidence="6">
    <location>
        <begin position="338"/>
        <end position="477"/>
    </location>
</feature>
<evidence type="ECO:0000259" key="7">
    <source>
        <dbReference type="Pfam" id="PF08245"/>
    </source>
</evidence>
<dbReference type="NCBIfam" id="TIGR01085">
    <property type="entry name" value="murE"/>
    <property type="match status" value="1"/>
</dbReference>
<dbReference type="Gene3D" id="3.40.1190.10">
    <property type="entry name" value="Mur-like, catalytic domain"/>
    <property type="match status" value="1"/>
</dbReference>
<comment type="caution">
    <text evidence="8">The sequence shown here is derived from an EMBL/GenBank/DDBJ whole genome shotgun (WGS) entry which is preliminary data.</text>
</comment>
<evidence type="ECO:0000313" key="9">
    <source>
        <dbReference type="Proteomes" id="UP000645966"/>
    </source>
</evidence>
<dbReference type="HAMAP" id="MF_00208">
    <property type="entry name" value="MurE"/>
    <property type="match status" value="1"/>
</dbReference>
<dbReference type="Gene3D" id="3.40.1390.10">
    <property type="entry name" value="MurE/MurF, N-terminal domain"/>
    <property type="match status" value="1"/>
</dbReference>
<feature type="binding site" evidence="4">
    <location>
        <position position="192"/>
    </location>
    <ligand>
        <name>UDP-N-acetyl-alpha-D-muramoyl-L-alanyl-D-glutamate</name>
        <dbReference type="ChEBI" id="CHEBI:83900"/>
    </ligand>
</feature>
<dbReference type="InterPro" id="IPR036565">
    <property type="entry name" value="Mur-like_cat_sf"/>
</dbReference>
<comment type="subcellular location">
    <subcellularLocation>
        <location evidence="4 5">Cytoplasm</location>
    </subcellularLocation>
</comment>
<dbReference type="GO" id="GO:0051301">
    <property type="term" value="P:cell division"/>
    <property type="evidence" value="ECO:0007669"/>
    <property type="project" value="UniProtKB-KW"/>
</dbReference>
<dbReference type="InterPro" id="IPR005761">
    <property type="entry name" value="UDP-N-AcMur-Glu-dNH2Pim_ligase"/>
</dbReference>
<keyword evidence="4 5" id="KW-0573">Peptidoglycan synthesis</keyword>
<keyword evidence="3 4" id="KW-0131">Cell cycle</keyword>
<evidence type="ECO:0000256" key="5">
    <source>
        <dbReference type="RuleBase" id="RU004135"/>
    </source>
</evidence>
<keyword evidence="4 5" id="KW-0961">Cell wall biogenesis/degradation</keyword>
<comment type="catalytic activity">
    <reaction evidence="4">
        <text>UDP-N-acetyl-alpha-D-muramoyl-L-alanyl-D-glutamate + meso-2,6-diaminopimelate + ATP = UDP-N-acetyl-alpha-D-muramoyl-L-alanyl-gamma-D-glutamyl-meso-2,6-diaminopimelate + ADP + phosphate + H(+)</text>
        <dbReference type="Rhea" id="RHEA:23676"/>
        <dbReference type="ChEBI" id="CHEBI:15378"/>
        <dbReference type="ChEBI" id="CHEBI:30616"/>
        <dbReference type="ChEBI" id="CHEBI:43474"/>
        <dbReference type="ChEBI" id="CHEBI:57791"/>
        <dbReference type="ChEBI" id="CHEBI:83900"/>
        <dbReference type="ChEBI" id="CHEBI:83905"/>
        <dbReference type="ChEBI" id="CHEBI:456216"/>
        <dbReference type="EC" id="6.3.2.13"/>
    </reaction>
</comment>
<organism evidence="8 9">
    <name type="scientific">Corynebacterium meridianum</name>
    <dbReference type="NCBI Taxonomy" id="2765363"/>
    <lineage>
        <taxon>Bacteria</taxon>
        <taxon>Bacillati</taxon>
        <taxon>Actinomycetota</taxon>
        <taxon>Actinomycetes</taxon>
        <taxon>Mycobacteriales</taxon>
        <taxon>Corynebacteriaceae</taxon>
        <taxon>Corynebacterium</taxon>
    </lineage>
</organism>
<reference evidence="8" key="1">
    <citation type="submission" date="2020-12" db="EMBL/GenBank/DDBJ databases">
        <title>Genome public.</title>
        <authorList>
            <person name="Sun Q."/>
        </authorList>
    </citation>
    <scope>NUCLEOTIDE SEQUENCE</scope>
    <source>
        <strain evidence="8">CCM 8863</strain>
    </source>
</reference>
<feature type="domain" description="Mur ligase central" evidence="7">
    <location>
        <begin position="113"/>
        <end position="316"/>
    </location>
</feature>
<evidence type="ECO:0000259" key="6">
    <source>
        <dbReference type="Pfam" id="PF02875"/>
    </source>
</evidence>
<dbReference type="GO" id="GO:0008360">
    <property type="term" value="P:regulation of cell shape"/>
    <property type="evidence" value="ECO:0007669"/>
    <property type="project" value="UniProtKB-KW"/>
</dbReference>
<dbReference type="PANTHER" id="PTHR23135">
    <property type="entry name" value="MUR LIGASE FAMILY MEMBER"/>
    <property type="match status" value="1"/>
</dbReference>
<comment type="function">
    <text evidence="4">Catalyzes the addition of meso-diaminopimelic acid to the nucleotide precursor UDP-N-acetylmuramoyl-L-alanyl-D-glutamate (UMAG) in the biosynthesis of bacterial cell-wall peptidoglycan.</text>
</comment>
<keyword evidence="2 4" id="KW-0132">Cell division</keyword>
<dbReference type="InterPro" id="IPR035911">
    <property type="entry name" value="MurE/MurF_N"/>
</dbReference>
<dbReference type="GO" id="GO:0005737">
    <property type="term" value="C:cytoplasm"/>
    <property type="evidence" value="ECO:0007669"/>
    <property type="project" value="UniProtKB-SubCell"/>
</dbReference>
<dbReference type="AlphaFoldDB" id="A0A934HYI3"/>
<dbReference type="Proteomes" id="UP000645966">
    <property type="component" value="Unassembled WGS sequence"/>
</dbReference>
<dbReference type="RefSeq" id="WP_198738289.1">
    <property type="nucleotide sequence ID" value="NZ_JAEIOS010000011.1"/>
</dbReference>
<protein>
    <recommendedName>
        <fullName evidence="4">UDP-N-acetylmuramoyl-L-alanyl-D-glutamate--2,6-diaminopimelate ligase</fullName>
        <ecNumber evidence="4">6.3.2.13</ecNumber>
    </recommendedName>
    <alternativeName>
        <fullName evidence="4">Meso-A2pm-adding enzyme</fullName>
    </alternativeName>
    <alternativeName>
        <fullName evidence="4">Meso-diaminopimelate-adding enzyme</fullName>
    </alternativeName>
    <alternativeName>
        <fullName evidence="4">UDP-MurNAc-L-Ala-D-Glu:meso-diaminopimelate ligase</fullName>
    </alternativeName>
    <alternativeName>
        <fullName evidence="4">UDP-MurNAc-tripeptide synthetase</fullName>
    </alternativeName>
    <alternativeName>
        <fullName evidence="4">UDP-N-acetylmuramyl-tripeptide synthetase</fullName>
    </alternativeName>
</protein>
<keyword evidence="4" id="KW-0067">ATP-binding</keyword>
<feature type="short sequence motif" description="Meso-diaminopimelate recognition motif" evidence="4">
    <location>
        <begin position="411"/>
        <end position="414"/>
    </location>
</feature>
<dbReference type="PANTHER" id="PTHR23135:SF4">
    <property type="entry name" value="UDP-N-ACETYLMURAMOYL-L-ALANYL-D-GLUTAMATE--2,6-DIAMINOPIMELATE LIGASE MURE HOMOLOG, CHLOROPLASTIC"/>
    <property type="match status" value="1"/>
</dbReference>
<dbReference type="InterPro" id="IPR013221">
    <property type="entry name" value="Mur_ligase_cen"/>
</dbReference>
<dbReference type="SUPFAM" id="SSF53623">
    <property type="entry name" value="MurD-like peptide ligases, catalytic domain"/>
    <property type="match status" value="1"/>
</dbReference>
<dbReference type="InterPro" id="IPR004101">
    <property type="entry name" value="Mur_ligase_C"/>
</dbReference>
<evidence type="ECO:0000256" key="2">
    <source>
        <dbReference type="ARBA" id="ARBA00022618"/>
    </source>
</evidence>
<comment type="pathway">
    <text evidence="4 5">Cell wall biogenesis; peptidoglycan biosynthesis.</text>
</comment>
<evidence type="ECO:0000256" key="3">
    <source>
        <dbReference type="ARBA" id="ARBA00023306"/>
    </source>
</evidence>
<comment type="caution">
    <text evidence="4">Lacks conserved residue(s) required for the propagation of feature annotation.</text>
</comment>
<comment type="similarity">
    <text evidence="1 4">Belongs to the MurCDEF family. MurE subfamily.</text>
</comment>
<keyword evidence="4" id="KW-0460">Magnesium</keyword>
<dbReference type="Pfam" id="PF02875">
    <property type="entry name" value="Mur_ligase_C"/>
    <property type="match status" value="1"/>
</dbReference>
<evidence type="ECO:0000313" key="8">
    <source>
        <dbReference type="EMBL" id="MBI8989293.1"/>
    </source>
</evidence>
<keyword evidence="4" id="KW-0963">Cytoplasm</keyword>
<dbReference type="GO" id="GO:0000287">
    <property type="term" value="F:magnesium ion binding"/>
    <property type="evidence" value="ECO:0007669"/>
    <property type="project" value="UniProtKB-UniRule"/>
</dbReference>
<feature type="modified residue" description="N6-carboxylysine" evidence="4">
    <location>
        <position position="224"/>
    </location>
</feature>
<feature type="binding site" evidence="4">
    <location>
        <position position="387"/>
    </location>
    <ligand>
        <name>meso-2,6-diaminopimelate</name>
        <dbReference type="ChEBI" id="CHEBI:57791"/>
    </ligand>
</feature>
<evidence type="ECO:0000256" key="4">
    <source>
        <dbReference type="HAMAP-Rule" id="MF_00208"/>
    </source>
</evidence>
<evidence type="ECO:0000256" key="1">
    <source>
        <dbReference type="ARBA" id="ARBA00005898"/>
    </source>
</evidence>
<dbReference type="GO" id="GO:0009252">
    <property type="term" value="P:peptidoglycan biosynthetic process"/>
    <property type="evidence" value="ECO:0007669"/>
    <property type="project" value="UniProtKB-UniRule"/>
</dbReference>
<feature type="binding site" evidence="4">
    <location>
        <position position="479"/>
    </location>
    <ligand>
        <name>meso-2,6-diaminopimelate</name>
        <dbReference type="ChEBI" id="CHEBI:57791"/>
    </ligand>
</feature>
<dbReference type="EMBL" id="JAEIOS010000011">
    <property type="protein sequence ID" value="MBI8989293.1"/>
    <property type="molecule type" value="Genomic_DNA"/>
</dbReference>
<dbReference type="NCBIfam" id="NF001126">
    <property type="entry name" value="PRK00139.1-4"/>
    <property type="match status" value="1"/>
</dbReference>
<dbReference type="NCBIfam" id="NF001124">
    <property type="entry name" value="PRK00139.1-2"/>
    <property type="match status" value="1"/>
</dbReference>
<dbReference type="InterPro" id="IPR036615">
    <property type="entry name" value="Mur_ligase_C_dom_sf"/>
</dbReference>
<dbReference type="Gene3D" id="3.90.190.20">
    <property type="entry name" value="Mur ligase, C-terminal domain"/>
    <property type="match status" value="1"/>
</dbReference>
<keyword evidence="4" id="KW-0547">Nucleotide-binding</keyword>
<comment type="cofactor">
    <cofactor evidence="4">
        <name>Mg(2+)</name>
        <dbReference type="ChEBI" id="CHEBI:18420"/>
    </cofactor>
</comment>
<dbReference type="GO" id="GO:0005524">
    <property type="term" value="F:ATP binding"/>
    <property type="evidence" value="ECO:0007669"/>
    <property type="project" value="UniProtKB-UniRule"/>
</dbReference>
<dbReference type="GO" id="GO:0008765">
    <property type="term" value="F:UDP-N-acetylmuramoylalanyl-D-glutamate-2,6-diaminopimelate ligase activity"/>
    <property type="evidence" value="ECO:0007669"/>
    <property type="project" value="UniProtKB-UniRule"/>
</dbReference>
<accession>A0A934HYI3</accession>
<dbReference type="SUPFAM" id="SSF63418">
    <property type="entry name" value="MurE/MurF N-terminal domain"/>
    <property type="match status" value="1"/>
</dbReference>
<feature type="binding site" evidence="4">
    <location>
        <begin position="115"/>
        <end position="121"/>
    </location>
    <ligand>
        <name>ATP</name>
        <dbReference type="ChEBI" id="CHEBI:30616"/>
    </ligand>
</feature>
<feature type="binding site" evidence="4">
    <location>
        <position position="184"/>
    </location>
    <ligand>
        <name>UDP-N-acetyl-alpha-D-muramoyl-L-alanyl-D-glutamate</name>
        <dbReference type="ChEBI" id="CHEBI:83900"/>
    </ligand>
</feature>
<dbReference type="Pfam" id="PF08245">
    <property type="entry name" value="Mur_ligase_M"/>
    <property type="match status" value="1"/>
</dbReference>
<name>A0A934HYI3_9CORY</name>
<keyword evidence="9" id="KW-1185">Reference proteome</keyword>
<dbReference type="EC" id="6.3.2.13" evidence="4"/>
<feature type="binding site" evidence="4">
    <location>
        <begin position="411"/>
        <end position="414"/>
    </location>
    <ligand>
        <name>meso-2,6-diaminopimelate</name>
        <dbReference type="ChEBI" id="CHEBI:57791"/>
    </ligand>
</feature>
<sequence>MAITLDTIAELSGGSLSQGSGTSVRVSAIGINAQELPEGGLFAAVPGTRTHGAKYARDSSAAAILTDAEGEKILADRHEKRPVIVVDDVRAILGKVAAVVNGHPSRDMTLFGVTGTSGKTTTSYLLEAALLAAGHSVGVIGTNGTRINGEPVPTELTTPEAPVLQEVLARMSAGGVTHVVMEVSSHAIALGRIVGTEFDVAGFTNLSQDHLDFHETMEDYFATKARFFRPGSPIRAKHSVICVDDDFGQKLSRLAGPAATTVSTGTRPASVTVGEPEIGAAGSQRFNVHIDGRDIACEIPLPGRFNVANAALALTMAVAAGEDPKTVAGGLAHVVVPGRMQNIDRGQDFLAVVDYAHKPAAVSAVLKTLRSQAEGRVGIVIGAGGDRDSAKRPLMGSAAAKAADLVIITDDNPRSEDPGEIRAAVLQGAREAVRERKSAGKKKRVADIREIGSREEAIRAAVDWARPGDAVIIAGKGHETGQLVGDVRHPFDDAECLTRAINDRLSVEKETEGQS</sequence>
<feature type="binding site" evidence="4">
    <location>
        <position position="475"/>
    </location>
    <ligand>
        <name>meso-2,6-diaminopimelate</name>
        <dbReference type="ChEBI" id="CHEBI:57791"/>
    </ligand>
</feature>
<dbReference type="SUPFAM" id="SSF53244">
    <property type="entry name" value="MurD-like peptide ligases, peptide-binding domain"/>
    <property type="match status" value="1"/>
</dbReference>
<comment type="PTM">
    <text evidence="4">Carboxylation is probably crucial for Mg(2+) binding and, consequently, for the gamma-phosphate positioning of ATP.</text>
</comment>
<dbReference type="GO" id="GO:0071555">
    <property type="term" value="P:cell wall organization"/>
    <property type="evidence" value="ECO:0007669"/>
    <property type="project" value="UniProtKB-KW"/>
</dbReference>